<proteinExistence type="predicted"/>
<keyword evidence="2" id="KW-1185">Reference proteome</keyword>
<gene>
    <name evidence="1" type="ORF">NUW58_g6851</name>
</gene>
<reference evidence="1" key="1">
    <citation type="submission" date="2022-10" db="EMBL/GenBank/DDBJ databases">
        <title>Genome Sequence of Xylaria curta.</title>
        <authorList>
            <person name="Buettner E."/>
        </authorList>
    </citation>
    <scope>NUCLEOTIDE SEQUENCE</scope>
    <source>
        <strain evidence="1">Babe10</strain>
    </source>
</reference>
<comment type="caution">
    <text evidence="1">The sequence shown here is derived from an EMBL/GenBank/DDBJ whole genome shotgun (WGS) entry which is preliminary data.</text>
</comment>
<evidence type="ECO:0000313" key="1">
    <source>
        <dbReference type="EMBL" id="KAJ2980801.1"/>
    </source>
</evidence>
<organism evidence="1 2">
    <name type="scientific">Xylaria curta</name>
    <dbReference type="NCBI Taxonomy" id="42375"/>
    <lineage>
        <taxon>Eukaryota</taxon>
        <taxon>Fungi</taxon>
        <taxon>Dikarya</taxon>
        <taxon>Ascomycota</taxon>
        <taxon>Pezizomycotina</taxon>
        <taxon>Sordariomycetes</taxon>
        <taxon>Xylariomycetidae</taxon>
        <taxon>Xylariales</taxon>
        <taxon>Xylariaceae</taxon>
        <taxon>Xylaria</taxon>
    </lineage>
</organism>
<dbReference type="EMBL" id="JAPDGR010001638">
    <property type="protein sequence ID" value="KAJ2980801.1"/>
    <property type="molecule type" value="Genomic_DNA"/>
</dbReference>
<sequence length="273" mass="28173">MLPTMKTLVFTFFVYASFAVAFTHAASLGGRSWREDLVGVDPVDGTIERDQDQTAFSRLVRAVSPQSLRQLLHEYIPNPFNDGRQAAEAAYAGNSILATSVVHLALRQATSGNDTTTSDTSTSSEVPTTTSATPSTSSSNQETTSTPQGTTSTAQAPTETTSTTQDTLTSASSTPTTTPAPTPTPSTDTITRTPSPSTTATPTSKTSTFTSTLPNGAVTTVTQVTVVTPGVDDNNGTPTDAVGNLQTGSAAPILRRPGIEILAGFLVGGIVLA</sequence>
<name>A0ACC1NQM1_9PEZI</name>
<evidence type="ECO:0000313" key="2">
    <source>
        <dbReference type="Proteomes" id="UP001143856"/>
    </source>
</evidence>
<accession>A0ACC1NQM1</accession>
<protein>
    <submittedName>
        <fullName evidence="1">Uncharacterized protein</fullName>
    </submittedName>
</protein>
<dbReference type="Proteomes" id="UP001143856">
    <property type="component" value="Unassembled WGS sequence"/>
</dbReference>